<dbReference type="RefSeq" id="WP_229734962.1">
    <property type="nucleotide sequence ID" value="NZ_BAABKH010000005.1"/>
</dbReference>
<keyword evidence="1" id="KW-0812">Transmembrane</keyword>
<evidence type="ECO:0000256" key="1">
    <source>
        <dbReference type="SAM" id="Phobius"/>
    </source>
</evidence>
<evidence type="ECO:0000313" key="3">
    <source>
        <dbReference type="Proteomes" id="UP000605670"/>
    </source>
</evidence>
<keyword evidence="1" id="KW-0472">Membrane</keyword>
<dbReference type="Proteomes" id="UP000605670">
    <property type="component" value="Unassembled WGS sequence"/>
</dbReference>
<organism evidence="2 3">
    <name type="scientific">Ornithinimicrobium tianjinense</name>
    <dbReference type="NCBI Taxonomy" id="1195761"/>
    <lineage>
        <taxon>Bacteria</taxon>
        <taxon>Bacillati</taxon>
        <taxon>Actinomycetota</taxon>
        <taxon>Actinomycetes</taxon>
        <taxon>Micrococcales</taxon>
        <taxon>Ornithinimicrobiaceae</taxon>
        <taxon>Ornithinimicrobium</taxon>
    </lineage>
</organism>
<evidence type="ECO:0000313" key="2">
    <source>
        <dbReference type="EMBL" id="GGF46607.1"/>
    </source>
</evidence>
<keyword evidence="3" id="KW-1185">Reference proteome</keyword>
<accession>A0A917BL76</accession>
<dbReference type="EMBL" id="BMEM01000001">
    <property type="protein sequence ID" value="GGF46607.1"/>
    <property type="molecule type" value="Genomic_DNA"/>
</dbReference>
<comment type="caution">
    <text evidence="2">The sequence shown here is derived from an EMBL/GenBank/DDBJ whole genome shotgun (WGS) entry which is preliminary data.</text>
</comment>
<reference evidence="2" key="2">
    <citation type="submission" date="2020-09" db="EMBL/GenBank/DDBJ databases">
        <authorList>
            <person name="Sun Q."/>
            <person name="Zhou Y."/>
        </authorList>
    </citation>
    <scope>NUCLEOTIDE SEQUENCE</scope>
    <source>
        <strain evidence="2">CGMCC 1.12160</strain>
    </source>
</reference>
<protein>
    <submittedName>
        <fullName evidence="2">Uncharacterized protein</fullName>
    </submittedName>
</protein>
<reference evidence="2" key="1">
    <citation type="journal article" date="2014" name="Int. J. Syst. Evol. Microbiol.">
        <title>Complete genome sequence of Corynebacterium casei LMG S-19264T (=DSM 44701T), isolated from a smear-ripened cheese.</title>
        <authorList>
            <consortium name="US DOE Joint Genome Institute (JGI-PGF)"/>
            <person name="Walter F."/>
            <person name="Albersmeier A."/>
            <person name="Kalinowski J."/>
            <person name="Ruckert C."/>
        </authorList>
    </citation>
    <scope>NUCLEOTIDE SEQUENCE</scope>
    <source>
        <strain evidence="2">CGMCC 1.12160</strain>
    </source>
</reference>
<proteinExistence type="predicted"/>
<gene>
    <name evidence="2" type="ORF">GCM10011366_12890</name>
</gene>
<sequence>MTDHDPESRVPRARLSRRADRNPARLAPFMGPLLLLGLAIVILLVFVLLR</sequence>
<name>A0A917BL76_9MICO</name>
<keyword evidence="1" id="KW-1133">Transmembrane helix</keyword>
<dbReference type="AlphaFoldDB" id="A0A917BL76"/>
<feature type="transmembrane region" description="Helical" evidence="1">
    <location>
        <begin position="29"/>
        <end position="49"/>
    </location>
</feature>